<dbReference type="Gene3D" id="3.50.50.60">
    <property type="entry name" value="FAD/NAD(P)-binding domain"/>
    <property type="match status" value="1"/>
</dbReference>
<feature type="region of interest" description="Disordered" evidence="5">
    <location>
        <begin position="542"/>
        <end position="562"/>
    </location>
</feature>
<keyword evidence="7" id="KW-1185">Reference proteome</keyword>
<dbReference type="InterPro" id="IPR006905">
    <property type="entry name" value="Flavin_halogenase"/>
</dbReference>
<feature type="compositionally biased region" description="Gly residues" evidence="5">
    <location>
        <begin position="542"/>
        <end position="552"/>
    </location>
</feature>
<dbReference type="InterPro" id="IPR050816">
    <property type="entry name" value="Flavin-dep_Halogenase_NPB"/>
</dbReference>
<dbReference type="GO" id="GO:0004497">
    <property type="term" value="F:monooxygenase activity"/>
    <property type="evidence" value="ECO:0007669"/>
    <property type="project" value="UniProtKB-KW"/>
</dbReference>
<evidence type="ECO:0000256" key="3">
    <source>
        <dbReference type="ARBA" id="ARBA00023033"/>
    </source>
</evidence>
<gene>
    <name evidence="6" type="ORF">MSAN_00732400</name>
</gene>
<dbReference type="EMBL" id="JACAZH010000004">
    <property type="protein sequence ID" value="KAF7370982.1"/>
    <property type="molecule type" value="Genomic_DNA"/>
</dbReference>
<evidence type="ECO:0000313" key="7">
    <source>
        <dbReference type="Proteomes" id="UP000623467"/>
    </source>
</evidence>
<accession>A0A8H6Z548</accession>
<name>A0A8H6Z548_9AGAR</name>
<dbReference type="OrthoDB" id="5278911at2759"/>
<comment type="caution">
    <text evidence="6">The sequence shown here is derived from an EMBL/GenBank/DDBJ whole genome shotgun (WGS) entry which is preliminary data.</text>
</comment>
<evidence type="ECO:0000256" key="2">
    <source>
        <dbReference type="ARBA" id="ARBA00023002"/>
    </source>
</evidence>
<keyword evidence="2" id="KW-0560">Oxidoreductase</keyword>
<evidence type="ECO:0000256" key="5">
    <source>
        <dbReference type="SAM" id="MobiDB-lite"/>
    </source>
</evidence>
<dbReference type="SUPFAM" id="SSF51905">
    <property type="entry name" value="FAD/NAD(P)-binding domain"/>
    <property type="match status" value="1"/>
</dbReference>
<dbReference type="GO" id="GO:0044550">
    <property type="term" value="P:secondary metabolite biosynthetic process"/>
    <property type="evidence" value="ECO:0007669"/>
    <property type="project" value="UniProtKB-ARBA"/>
</dbReference>
<evidence type="ECO:0000256" key="1">
    <source>
        <dbReference type="ARBA" id="ARBA00005706"/>
    </source>
</evidence>
<dbReference type="Proteomes" id="UP000623467">
    <property type="component" value="Unassembled WGS sequence"/>
</dbReference>
<evidence type="ECO:0000313" key="6">
    <source>
        <dbReference type="EMBL" id="KAF7370982.1"/>
    </source>
</evidence>
<evidence type="ECO:0000256" key="4">
    <source>
        <dbReference type="ARBA" id="ARBA00049364"/>
    </source>
</evidence>
<dbReference type="InterPro" id="IPR036188">
    <property type="entry name" value="FAD/NAD-bd_sf"/>
</dbReference>
<dbReference type="GO" id="GO:0140907">
    <property type="term" value="F:flavin-dependent halogenase activity"/>
    <property type="evidence" value="ECO:0007669"/>
    <property type="project" value="UniProtKB-ARBA"/>
</dbReference>
<protein>
    <submittedName>
        <fullName evidence="6">Uncharacterized protein</fullName>
    </submittedName>
</protein>
<comment type="similarity">
    <text evidence="1">Belongs to the flavin-dependent halogenase family.</text>
</comment>
<sequence length="582" mass="64376">MSFHGNKMATHPHPLRRFTQLRSQNPSLTDTQLLNSNNQTAFTGKADVVVAGAGILGLCYAIHLKNISPDLNIQVFEKNLAPIQKIGESTLSPFSTFTTGDMLPYDYLLRLFGLKDGLQWYNVDREGREITAHDLGGLDISFQVDRRLSELFMTMWAQSIGINVYHGVSVDFEVSDGSNMAQDAPFTSPKVILNDSSKSIGNIIDARIVCDASGFSRRLTSKFGPREKFDGWNTDAYWTYFREKDVTNVDDRLIGWNYPATKHLCFPEGWGWFIGLISWERAPLANLMDLVAHVIASAAAGISADEFSCTRELSEMFACPYEFITSIGWAVRNDFILPDDLSSCGGGEAEQKFNFFRKRYPTIDTLLTDNFEHLPGYYGGRSYFVRKGLAYRSPVVAGEGWLAIGNSAGFTNPLISPGINVGIGGAWRAANLTAKVLAALPEEARATMTAVAKTHQAFVHDFVLPRLHNMNQTWYNSFRDHRLFEAVPRTLWSVSYRVVDDHYSRDKRLKFSEADAQWLLGAGLDEFQVVCSEVLEVLDGANGGTPPFGGTGAESTGQFEPDRAGEDAAMAGKSLGEVAQAV</sequence>
<dbReference type="Pfam" id="PF04820">
    <property type="entry name" value="Trp_halogenase"/>
    <property type="match status" value="1"/>
</dbReference>
<dbReference type="AlphaFoldDB" id="A0A8H6Z548"/>
<organism evidence="6 7">
    <name type="scientific">Mycena sanguinolenta</name>
    <dbReference type="NCBI Taxonomy" id="230812"/>
    <lineage>
        <taxon>Eukaryota</taxon>
        <taxon>Fungi</taxon>
        <taxon>Dikarya</taxon>
        <taxon>Basidiomycota</taxon>
        <taxon>Agaricomycotina</taxon>
        <taxon>Agaricomycetes</taxon>
        <taxon>Agaricomycetidae</taxon>
        <taxon>Agaricales</taxon>
        <taxon>Marasmiineae</taxon>
        <taxon>Mycenaceae</taxon>
        <taxon>Mycena</taxon>
    </lineage>
</organism>
<comment type="catalytic activity">
    <reaction evidence="4">
        <text>melleolide F + FADH2 + chloride + O2 = 6'-chloromelleolide F + FAD + 2 H2O + H(+)</text>
        <dbReference type="Rhea" id="RHEA:67160"/>
        <dbReference type="ChEBI" id="CHEBI:15377"/>
        <dbReference type="ChEBI" id="CHEBI:15378"/>
        <dbReference type="ChEBI" id="CHEBI:15379"/>
        <dbReference type="ChEBI" id="CHEBI:17996"/>
        <dbReference type="ChEBI" id="CHEBI:57692"/>
        <dbReference type="ChEBI" id="CHEBI:58307"/>
        <dbReference type="ChEBI" id="CHEBI:167712"/>
        <dbReference type="ChEBI" id="CHEBI:167713"/>
    </reaction>
    <physiologicalReaction direction="left-to-right" evidence="4">
        <dbReference type="Rhea" id="RHEA:67161"/>
    </physiologicalReaction>
</comment>
<dbReference type="PANTHER" id="PTHR43747:SF5">
    <property type="entry name" value="FAD-BINDING DOMAIN-CONTAINING PROTEIN"/>
    <property type="match status" value="1"/>
</dbReference>
<proteinExistence type="inferred from homology"/>
<dbReference type="PANTHER" id="PTHR43747">
    <property type="entry name" value="FAD-BINDING PROTEIN"/>
    <property type="match status" value="1"/>
</dbReference>
<reference evidence="6" key="1">
    <citation type="submission" date="2020-05" db="EMBL/GenBank/DDBJ databases">
        <title>Mycena genomes resolve the evolution of fungal bioluminescence.</title>
        <authorList>
            <person name="Tsai I.J."/>
        </authorList>
    </citation>
    <scope>NUCLEOTIDE SEQUENCE</scope>
    <source>
        <strain evidence="6">160909Yilan</strain>
    </source>
</reference>
<keyword evidence="3" id="KW-0503">Monooxygenase</keyword>